<keyword evidence="3" id="KW-1185">Reference proteome</keyword>
<dbReference type="InterPro" id="IPR036928">
    <property type="entry name" value="AS_sf"/>
</dbReference>
<dbReference type="InterPro" id="IPR023631">
    <property type="entry name" value="Amidase_dom"/>
</dbReference>
<sequence length="531" mass="57345">MDTTNQTNLNGSSLLDLSVAEVGSGLDKKLFTIAELTAAYLSRIEEASDFHAVLETNPDAKSIAESLDKELANGTRRGPLHGVPILVKDNIVTNDKMEATAGSYALLGAKPAQESSLITKLRKAGAVILGKANLSEWAYVRDSSIIQTWESGWSPRGGQTVGAYYPNSRSDGSSSGSAVGAALGLCVAALGSETSGSILDPAEVNNVVGFKPSRGLIGSDGAIPISKRQDVIGILGHSVSDAASFLTVMAGRSKLDPGTWNIPFDTIPDFSEYTTKTDLKDLVIGVPRNTFSGDSSNAALRSFEHVLKVLETAGTKIIDQANPDEVDEYLKFKSDHLGYCVSSEFKHDIQEYFEGLETNPNNLKTLDDLIKFTEVNESEDYPNHGMDGFLWARDNAPDVSSDEYKAAAKKELYYGGNLIKVFEKSNVDVLAVPSTMSFVNDLAAKVGMPIIAVPLGFWPEGTAVEYDRRPPNLVKRAPGIPYCITFLAKPFDDGKVLQVAHVFEQLTQVRRRGPKPFKSPTTELRIGESKV</sequence>
<gene>
    <name evidence="2" type="ORF">GOMPHAMPRED_001824</name>
</gene>
<accession>A0A8H3F7M4</accession>
<dbReference type="Gene3D" id="3.90.1300.10">
    <property type="entry name" value="Amidase signature (AS) domain"/>
    <property type="match status" value="1"/>
</dbReference>
<organism evidence="2 3">
    <name type="scientific">Gomphillus americanus</name>
    <dbReference type="NCBI Taxonomy" id="1940652"/>
    <lineage>
        <taxon>Eukaryota</taxon>
        <taxon>Fungi</taxon>
        <taxon>Dikarya</taxon>
        <taxon>Ascomycota</taxon>
        <taxon>Pezizomycotina</taxon>
        <taxon>Lecanoromycetes</taxon>
        <taxon>OSLEUM clade</taxon>
        <taxon>Ostropomycetidae</taxon>
        <taxon>Ostropales</taxon>
        <taxon>Graphidaceae</taxon>
        <taxon>Gomphilloideae</taxon>
        <taxon>Gomphillus</taxon>
    </lineage>
</organism>
<name>A0A8H3F7M4_9LECA</name>
<dbReference type="SUPFAM" id="SSF75304">
    <property type="entry name" value="Amidase signature (AS) enzymes"/>
    <property type="match status" value="1"/>
</dbReference>
<dbReference type="OrthoDB" id="566138at2759"/>
<evidence type="ECO:0000313" key="2">
    <source>
        <dbReference type="EMBL" id="CAF9919459.1"/>
    </source>
</evidence>
<proteinExistence type="predicted"/>
<evidence type="ECO:0000259" key="1">
    <source>
        <dbReference type="Pfam" id="PF01425"/>
    </source>
</evidence>
<comment type="caution">
    <text evidence="2">The sequence shown here is derived from an EMBL/GenBank/DDBJ whole genome shotgun (WGS) entry which is preliminary data.</text>
</comment>
<feature type="domain" description="Amidase" evidence="1">
    <location>
        <begin position="35"/>
        <end position="496"/>
    </location>
</feature>
<dbReference type="Pfam" id="PF01425">
    <property type="entry name" value="Amidase"/>
    <property type="match status" value="1"/>
</dbReference>
<reference evidence="2" key="1">
    <citation type="submission" date="2021-03" db="EMBL/GenBank/DDBJ databases">
        <authorList>
            <person name="Tagirdzhanova G."/>
        </authorList>
    </citation>
    <scope>NUCLEOTIDE SEQUENCE</scope>
</reference>
<dbReference type="Proteomes" id="UP000664169">
    <property type="component" value="Unassembled WGS sequence"/>
</dbReference>
<protein>
    <recommendedName>
        <fullName evidence="1">Amidase domain-containing protein</fullName>
    </recommendedName>
</protein>
<dbReference type="EMBL" id="CAJPDQ010000014">
    <property type="protein sequence ID" value="CAF9919459.1"/>
    <property type="molecule type" value="Genomic_DNA"/>
</dbReference>
<dbReference type="AlphaFoldDB" id="A0A8H3F7M4"/>
<evidence type="ECO:0000313" key="3">
    <source>
        <dbReference type="Proteomes" id="UP000664169"/>
    </source>
</evidence>
<dbReference type="PANTHER" id="PTHR42678">
    <property type="entry name" value="AMIDASE"/>
    <property type="match status" value="1"/>
</dbReference>
<dbReference type="PANTHER" id="PTHR42678:SF34">
    <property type="entry name" value="OS04G0183300 PROTEIN"/>
    <property type="match status" value="1"/>
</dbReference>